<dbReference type="STRING" id="763407.A0A162UCL5"/>
<dbReference type="InterPro" id="IPR057125">
    <property type="entry name" value="NXF1/2/3/5-like_LRR"/>
</dbReference>
<dbReference type="GO" id="GO:0003723">
    <property type="term" value="F:RNA binding"/>
    <property type="evidence" value="ECO:0007669"/>
    <property type="project" value="TreeGrafter"/>
</dbReference>
<protein>
    <recommendedName>
        <fullName evidence="7">NTF2 domain-containing protein</fullName>
    </recommendedName>
</protein>
<dbReference type="GO" id="GO:0005634">
    <property type="term" value="C:nucleus"/>
    <property type="evidence" value="ECO:0007669"/>
    <property type="project" value="UniProtKB-SubCell"/>
</dbReference>
<dbReference type="Pfam" id="PF22602">
    <property type="entry name" value="NXF_NTF2"/>
    <property type="match status" value="1"/>
</dbReference>
<dbReference type="OrthoDB" id="25872at2759"/>
<keyword evidence="4" id="KW-0509">mRNA transport</keyword>
<feature type="region of interest" description="Disordered" evidence="6">
    <location>
        <begin position="119"/>
        <end position="143"/>
    </location>
</feature>
<gene>
    <name evidence="8" type="ORF">PHYBLDRAFT_186695</name>
</gene>
<dbReference type="InterPro" id="IPR030217">
    <property type="entry name" value="NXF_fam"/>
</dbReference>
<keyword evidence="9" id="KW-1185">Reference proteome</keyword>
<dbReference type="AlphaFoldDB" id="A0A162UCL5"/>
<organism evidence="8 9">
    <name type="scientific">Phycomyces blakesleeanus (strain ATCC 8743b / DSM 1359 / FGSC 10004 / NBRC 33097 / NRRL 1555)</name>
    <dbReference type="NCBI Taxonomy" id="763407"/>
    <lineage>
        <taxon>Eukaryota</taxon>
        <taxon>Fungi</taxon>
        <taxon>Fungi incertae sedis</taxon>
        <taxon>Mucoromycota</taxon>
        <taxon>Mucoromycotina</taxon>
        <taxon>Mucoromycetes</taxon>
        <taxon>Mucorales</taxon>
        <taxon>Phycomycetaceae</taxon>
        <taxon>Phycomyces</taxon>
    </lineage>
</organism>
<dbReference type="PROSITE" id="PS50177">
    <property type="entry name" value="NTF2_DOMAIN"/>
    <property type="match status" value="1"/>
</dbReference>
<dbReference type="SUPFAM" id="SSF54427">
    <property type="entry name" value="NTF2-like"/>
    <property type="match status" value="1"/>
</dbReference>
<feature type="region of interest" description="Disordered" evidence="6">
    <location>
        <begin position="50"/>
        <end position="74"/>
    </location>
</feature>
<keyword evidence="3" id="KW-0813">Transport</keyword>
<dbReference type="InParanoid" id="A0A162UCL5"/>
<dbReference type="PANTHER" id="PTHR10662">
    <property type="entry name" value="NUCLEAR RNA EXPORT FACTOR"/>
    <property type="match status" value="1"/>
</dbReference>
<evidence type="ECO:0000256" key="2">
    <source>
        <dbReference type="ARBA" id="ARBA00009285"/>
    </source>
</evidence>
<reference evidence="9" key="1">
    <citation type="submission" date="2015-06" db="EMBL/GenBank/DDBJ databases">
        <title>Expansion of signal transduction pathways in fungi by whole-genome duplication.</title>
        <authorList>
            <consortium name="DOE Joint Genome Institute"/>
            <person name="Corrochano L.M."/>
            <person name="Kuo A."/>
            <person name="Marcet-Houben M."/>
            <person name="Polaino S."/>
            <person name="Salamov A."/>
            <person name="Villalobos J.M."/>
            <person name="Alvarez M.I."/>
            <person name="Avalos J."/>
            <person name="Benito E.P."/>
            <person name="Benoit I."/>
            <person name="Burger G."/>
            <person name="Camino L.P."/>
            <person name="Canovas D."/>
            <person name="Cerda-Olmedo E."/>
            <person name="Cheng J.-F."/>
            <person name="Dominguez A."/>
            <person name="Elias M."/>
            <person name="Eslava A.P."/>
            <person name="Glaser F."/>
            <person name="Grimwood J."/>
            <person name="Gutierrez G."/>
            <person name="Heitman J."/>
            <person name="Henrissat B."/>
            <person name="Iturriaga E.A."/>
            <person name="Lang B.F."/>
            <person name="Lavin J.L."/>
            <person name="Lee S."/>
            <person name="Li W."/>
            <person name="Lindquist E."/>
            <person name="Lopez-Garcia S."/>
            <person name="Luque E.M."/>
            <person name="Marcos A.T."/>
            <person name="Martin J."/>
            <person name="McCluskey K."/>
            <person name="Medina H.R."/>
            <person name="Miralles-Duran A."/>
            <person name="Miyazaki A."/>
            <person name="Munoz-Torres E."/>
            <person name="Oguiza J.A."/>
            <person name="Ohm R."/>
            <person name="Olmedo M."/>
            <person name="Orejas M."/>
            <person name="Ortiz-Castellanos L."/>
            <person name="Pisabarro A.G."/>
            <person name="Rodriguez-Romero J."/>
            <person name="Ruiz-Herrera J."/>
            <person name="Ruiz-Vazquez R."/>
            <person name="Sanz C."/>
            <person name="Schackwitz W."/>
            <person name="Schmutz J."/>
            <person name="Shahriari M."/>
            <person name="Shelest E."/>
            <person name="Silva-Franco F."/>
            <person name="Soanes D."/>
            <person name="Syed K."/>
            <person name="Tagua V.G."/>
            <person name="Talbot N.J."/>
            <person name="Thon M."/>
            <person name="De vries R.P."/>
            <person name="Wiebenga A."/>
            <person name="Yadav J.S."/>
            <person name="Braun E.L."/>
            <person name="Baker S."/>
            <person name="Garre V."/>
            <person name="Horwitz B."/>
            <person name="Torres-Martinez S."/>
            <person name="Idnurm A."/>
            <person name="Herrera-Estrella A."/>
            <person name="Gabaldon T."/>
            <person name="Grigoriev I.V."/>
        </authorList>
    </citation>
    <scope>NUCLEOTIDE SEQUENCE [LARGE SCALE GENOMIC DNA]</scope>
    <source>
        <strain evidence="9">NRRL 1555(-)</strain>
    </source>
</reference>
<feature type="domain" description="NTF2" evidence="7">
    <location>
        <begin position="441"/>
        <end position="607"/>
    </location>
</feature>
<dbReference type="Pfam" id="PF24048">
    <property type="entry name" value="LRR_NXF1-5"/>
    <property type="match status" value="1"/>
</dbReference>
<dbReference type="InterPro" id="IPR002075">
    <property type="entry name" value="NTF2_dom"/>
</dbReference>
<dbReference type="Proteomes" id="UP000077315">
    <property type="component" value="Unassembled WGS sequence"/>
</dbReference>
<evidence type="ECO:0000256" key="1">
    <source>
        <dbReference type="ARBA" id="ARBA00004123"/>
    </source>
</evidence>
<dbReference type="EMBL" id="KV440979">
    <property type="protein sequence ID" value="OAD74113.1"/>
    <property type="molecule type" value="Genomic_DNA"/>
</dbReference>
<evidence type="ECO:0000256" key="6">
    <source>
        <dbReference type="SAM" id="MobiDB-lite"/>
    </source>
</evidence>
<evidence type="ECO:0000259" key="7">
    <source>
        <dbReference type="PROSITE" id="PS50177"/>
    </source>
</evidence>
<sequence length="638" mass="70588">MATNPISTPKPASKGLAGMFGFPVKSDNNPITDGAPIVFNIPSTTFIKPGDSMDVSNGSSGGGSWKTIKRSAKPEKSLTSKVRAAGKNAIISVAGEAQKPIVPKATIIEKDEDISMGFGSSGSKSKRRFTPYGNRKSKKNADAKMELAPEKRVDVLVAGYEPNTETSLIPFLKKRSKKIWDPINALFDQGQMLLTVEDANIAHSIVRLNGYSFGKGQLQIRLFKDPPPSEATPFGTPEGPTKDTKLTTIDSMRLFLRSRWDAENRFLNLDNMAADPILKKAAIRPPGVRGSNEFVGPALIKLAGEMFEDINALSLADNKLVDVRQISTLTQFLPTLKKLSFKDNQIKTYEAIKPLSGSGKLEQLEELLLVGNPLRESELKQRGNLRSYMINMIKLFPSLHMLDLETVDLTVDEAAAVLKKANILPIRVAPSFFEDEHTRATTFAFLERYLSLFDTDRLALRPFYNGSSMFSMVTNLKIQKEQKVRRKDKKKMMDDDFATVTWASMNRNLLLSKNSKTPGSKLISGQEEIVHTLARLPNTIHDLSSSEDFVVDAVQTPYGLMVSVHGEFKQDSAGVILYSFDRNFLLGPSADMSTGLPFTILSDMLCVRDHAGNKCANDKSFKYSNVIVRYQSLTQPLM</sequence>
<accession>A0A162UCL5</accession>
<keyword evidence="5" id="KW-0539">Nucleus</keyword>
<dbReference type="GeneID" id="29000176"/>
<dbReference type="InterPro" id="IPR032675">
    <property type="entry name" value="LRR_dom_sf"/>
</dbReference>
<dbReference type="InterPro" id="IPR018222">
    <property type="entry name" value="Nuclear_transport_factor_2_euk"/>
</dbReference>
<evidence type="ECO:0000313" key="8">
    <source>
        <dbReference type="EMBL" id="OAD74113.1"/>
    </source>
</evidence>
<name>A0A162UCL5_PHYB8</name>
<dbReference type="FunCoup" id="A0A162UCL5">
    <property type="interactions" value="338"/>
</dbReference>
<dbReference type="InterPro" id="IPR032710">
    <property type="entry name" value="NTF2-like_dom_sf"/>
</dbReference>
<comment type="subcellular location">
    <subcellularLocation>
        <location evidence="1">Nucleus</location>
    </subcellularLocation>
</comment>
<dbReference type="Gene3D" id="3.80.10.10">
    <property type="entry name" value="Ribonuclease Inhibitor"/>
    <property type="match status" value="1"/>
</dbReference>
<dbReference type="PANTHER" id="PTHR10662:SF22">
    <property type="entry name" value="NUCLEAR RNA EXPORT FACTOR 1"/>
    <property type="match status" value="1"/>
</dbReference>
<dbReference type="VEuPathDB" id="FungiDB:PHYBLDRAFT_186695"/>
<dbReference type="Gene3D" id="3.10.450.50">
    <property type="match status" value="1"/>
</dbReference>
<dbReference type="SUPFAM" id="SSF52058">
    <property type="entry name" value="L domain-like"/>
    <property type="match status" value="1"/>
</dbReference>
<comment type="similarity">
    <text evidence="2">Belongs to the NXF family.</text>
</comment>
<proteinExistence type="inferred from homology"/>
<evidence type="ECO:0000256" key="3">
    <source>
        <dbReference type="ARBA" id="ARBA00022448"/>
    </source>
</evidence>
<dbReference type="GO" id="GO:0016973">
    <property type="term" value="P:poly(A)+ mRNA export from nucleus"/>
    <property type="evidence" value="ECO:0007669"/>
    <property type="project" value="TreeGrafter"/>
</dbReference>
<evidence type="ECO:0000256" key="5">
    <source>
        <dbReference type="ARBA" id="ARBA00023242"/>
    </source>
</evidence>
<evidence type="ECO:0000313" key="9">
    <source>
        <dbReference type="Proteomes" id="UP000077315"/>
    </source>
</evidence>
<dbReference type="RefSeq" id="XP_018292153.1">
    <property type="nucleotide sequence ID" value="XM_018439270.1"/>
</dbReference>
<evidence type="ECO:0000256" key="4">
    <source>
        <dbReference type="ARBA" id="ARBA00022816"/>
    </source>
</evidence>